<protein>
    <submittedName>
        <fullName evidence="1">Uncharacterized protein</fullName>
    </submittedName>
</protein>
<name>A0ABV0UQP0_9TELE</name>
<proteinExistence type="predicted"/>
<evidence type="ECO:0000313" key="1">
    <source>
        <dbReference type="EMBL" id="MEQ2247076.1"/>
    </source>
</evidence>
<gene>
    <name evidence="1" type="ORF">ILYODFUR_005484</name>
</gene>
<reference evidence="1 2" key="1">
    <citation type="submission" date="2021-06" db="EMBL/GenBank/DDBJ databases">
        <authorList>
            <person name="Palmer J.M."/>
        </authorList>
    </citation>
    <scope>NUCLEOTIDE SEQUENCE [LARGE SCALE GENOMIC DNA]</scope>
    <source>
        <strain evidence="2">if_2019</strain>
        <tissue evidence="1">Muscle</tissue>
    </source>
</reference>
<sequence>MLFRELPFTQGLLLPLNPRNPEYPVRTHACTGRTCKLHAERPPAGNRTQDLLAGDSATNCVTVQPQD</sequence>
<dbReference type="Proteomes" id="UP001482620">
    <property type="component" value="Unassembled WGS sequence"/>
</dbReference>
<organism evidence="1 2">
    <name type="scientific">Ilyodon furcidens</name>
    <name type="common">goldbreast splitfin</name>
    <dbReference type="NCBI Taxonomy" id="33524"/>
    <lineage>
        <taxon>Eukaryota</taxon>
        <taxon>Metazoa</taxon>
        <taxon>Chordata</taxon>
        <taxon>Craniata</taxon>
        <taxon>Vertebrata</taxon>
        <taxon>Euteleostomi</taxon>
        <taxon>Actinopterygii</taxon>
        <taxon>Neopterygii</taxon>
        <taxon>Teleostei</taxon>
        <taxon>Neoteleostei</taxon>
        <taxon>Acanthomorphata</taxon>
        <taxon>Ovalentaria</taxon>
        <taxon>Atherinomorphae</taxon>
        <taxon>Cyprinodontiformes</taxon>
        <taxon>Goodeidae</taxon>
        <taxon>Ilyodon</taxon>
    </lineage>
</organism>
<keyword evidence="2" id="KW-1185">Reference proteome</keyword>
<dbReference type="EMBL" id="JAHRIQ010081418">
    <property type="protein sequence ID" value="MEQ2247076.1"/>
    <property type="molecule type" value="Genomic_DNA"/>
</dbReference>
<evidence type="ECO:0000313" key="2">
    <source>
        <dbReference type="Proteomes" id="UP001482620"/>
    </source>
</evidence>
<accession>A0ABV0UQP0</accession>
<comment type="caution">
    <text evidence="1">The sequence shown here is derived from an EMBL/GenBank/DDBJ whole genome shotgun (WGS) entry which is preliminary data.</text>
</comment>